<evidence type="ECO:0000256" key="2">
    <source>
        <dbReference type="ARBA" id="ARBA00024195"/>
    </source>
</evidence>
<accession>A0A8J1XKK9</accession>
<comment type="caution">
    <text evidence="5">The sequence shown here is derived from an EMBL/GenBank/DDBJ whole genome shotgun (WGS) entry which is preliminary data.</text>
</comment>
<sequence>MGMLASYCVFVVFLLQFQLQYAQRTVFEKNILKRHNELRNLHMNTPPMRWHRGLAKQAQKYCGTLERRNIFVSSPVSSRQNPLAGENLWRFRSTVSLAKQATDNMAYTASQAWYAGIKNYDFDQPGYKKDTGQFTQLVWVNSVLLGCGLANGLHGNFYSYTVCCRYSPPGNYLQQFEQHVHRPKQTETTARDEGPTSSLPEKGVNDRATVRWGDWGYWSGCDDSRCNVVHRARLCLADVAGKGTNVLDPSHCEELCDKQIETKQCCEALQNIRKRDVYDDMYNLRIHNQRKYVKRSRHTFEDAIIKAGGSRFKVDERKKLSWVVSLKFKKTGSFEHKCGGVILSNKFVITAAHCITDDSLGCWDKTEKKVTCDMTNWRITAGEWNLVATSVTEQNKDVEHITVHTNYSEGIGEFNNDIALIKLKTSLEFMDNPYIQPCLLPARGCIEATDEGECTENFKDWALMVGCFTTGWGIGTNGEIKKKGHTVEVFMTINTDDAVFVSRSIPTEKPVCEGYSGSPLMCSIDASTMCFIPPQDMVVLGLNSFVNPSGCVKEAKTYTQTSVTYFMEWISNSVMEWVHWGKWSKCKHNVMFRLRSGFFPEYGYIPGDGPLYQSYGGDVIQMETRSCQ</sequence>
<dbReference type="GO" id="GO:0004252">
    <property type="term" value="F:serine-type endopeptidase activity"/>
    <property type="evidence" value="ECO:0007669"/>
    <property type="project" value="InterPro"/>
</dbReference>
<dbReference type="AlphaFoldDB" id="A0A8J1XKK9"/>
<dbReference type="Proteomes" id="UP000749559">
    <property type="component" value="Unassembled WGS sequence"/>
</dbReference>
<protein>
    <submittedName>
        <fullName evidence="5">Uncharacterized protein</fullName>
    </submittedName>
</protein>
<dbReference type="Pfam" id="PF00089">
    <property type="entry name" value="Trypsin"/>
    <property type="match status" value="1"/>
</dbReference>
<comment type="similarity">
    <text evidence="2">Belongs to the peptidase S1 family. CLIP subfamily.</text>
</comment>
<reference evidence="5" key="1">
    <citation type="submission" date="2022-03" db="EMBL/GenBank/DDBJ databases">
        <authorList>
            <person name="Martin C."/>
        </authorList>
    </citation>
    <scope>NUCLEOTIDE SEQUENCE</scope>
</reference>
<keyword evidence="4" id="KW-0732">Signal</keyword>
<dbReference type="EMBL" id="CAIIXF020000011">
    <property type="protein sequence ID" value="CAH1798312.1"/>
    <property type="molecule type" value="Genomic_DNA"/>
</dbReference>
<dbReference type="InterPro" id="IPR035940">
    <property type="entry name" value="CAP_sf"/>
</dbReference>
<dbReference type="InterPro" id="IPR014044">
    <property type="entry name" value="CAP_dom"/>
</dbReference>
<dbReference type="InterPro" id="IPR043504">
    <property type="entry name" value="Peptidase_S1_PA_chymotrypsin"/>
</dbReference>
<dbReference type="InterPro" id="IPR009003">
    <property type="entry name" value="Peptidase_S1_PA"/>
</dbReference>
<dbReference type="SMART" id="SM00020">
    <property type="entry name" value="Tryp_SPc"/>
    <property type="match status" value="1"/>
</dbReference>
<evidence type="ECO:0000256" key="1">
    <source>
        <dbReference type="ARBA" id="ARBA00023157"/>
    </source>
</evidence>
<dbReference type="SMART" id="SM00198">
    <property type="entry name" value="SCP"/>
    <property type="match status" value="1"/>
</dbReference>
<feature type="signal peptide" evidence="4">
    <location>
        <begin position="1"/>
        <end position="22"/>
    </location>
</feature>
<dbReference type="PANTHER" id="PTHR24256">
    <property type="entry name" value="TRYPTASE-RELATED"/>
    <property type="match status" value="1"/>
</dbReference>
<feature type="chain" id="PRO_5043400441" evidence="4">
    <location>
        <begin position="23"/>
        <end position="628"/>
    </location>
</feature>
<evidence type="ECO:0000313" key="6">
    <source>
        <dbReference type="Proteomes" id="UP000749559"/>
    </source>
</evidence>
<evidence type="ECO:0000256" key="4">
    <source>
        <dbReference type="SAM" id="SignalP"/>
    </source>
</evidence>
<dbReference type="Pfam" id="PF00188">
    <property type="entry name" value="CAP"/>
    <property type="match status" value="1"/>
</dbReference>
<dbReference type="FunFam" id="2.40.10.10:FF:000068">
    <property type="entry name" value="transmembrane protease serine 2"/>
    <property type="match status" value="1"/>
</dbReference>
<evidence type="ECO:0000256" key="3">
    <source>
        <dbReference type="SAM" id="MobiDB-lite"/>
    </source>
</evidence>
<name>A0A8J1XKK9_OWEFU</name>
<dbReference type="InterPro" id="IPR001314">
    <property type="entry name" value="Peptidase_S1A"/>
</dbReference>
<gene>
    <name evidence="5" type="ORF">OFUS_LOCUS22469</name>
</gene>
<keyword evidence="1" id="KW-1015">Disulfide bond</keyword>
<proteinExistence type="inferred from homology"/>
<dbReference type="PRINTS" id="PR00722">
    <property type="entry name" value="CHYMOTRYPSIN"/>
</dbReference>
<dbReference type="InterPro" id="IPR018114">
    <property type="entry name" value="TRYPSIN_HIS"/>
</dbReference>
<dbReference type="PROSITE" id="PS00134">
    <property type="entry name" value="TRYPSIN_HIS"/>
    <property type="match status" value="1"/>
</dbReference>
<feature type="region of interest" description="Disordered" evidence="3">
    <location>
        <begin position="181"/>
        <end position="203"/>
    </location>
</feature>
<organism evidence="5 6">
    <name type="scientific">Owenia fusiformis</name>
    <name type="common">Polychaete worm</name>
    <dbReference type="NCBI Taxonomy" id="6347"/>
    <lineage>
        <taxon>Eukaryota</taxon>
        <taxon>Metazoa</taxon>
        <taxon>Spiralia</taxon>
        <taxon>Lophotrochozoa</taxon>
        <taxon>Annelida</taxon>
        <taxon>Polychaeta</taxon>
        <taxon>Sedentaria</taxon>
        <taxon>Canalipalpata</taxon>
        <taxon>Sabellida</taxon>
        <taxon>Oweniida</taxon>
        <taxon>Oweniidae</taxon>
        <taxon>Owenia</taxon>
    </lineage>
</organism>
<dbReference type="InterPro" id="IPR034113">
    <property type="entry name" value="SCP_GAPR1-like"/>
</dbReference>
<dbReference type="InterPro" id="IPR001254">
    <property type="entry name" value="Trypsin_dom"/>
</dbReference>
<dbReference type="CDD" id="cd05382">
    <property type="entry name" value="CAP_GAPR1-like"/>
    <property type="match status" value="1"/>
</dbReference>
<dbReference type="GO" id="GO:0006508">
    <property type="term" value="P:proteolysis"/>
    <property type="evidence" value="ECO:0007669"/>
    <property type="project" value="InterPro"/>
</dbReference>
<dbReference type="Gene3D" id="2.40.10.10">
    <property type="entry name" value="Trypsin-like serine proteases"/>
    <property type="match status" value="2"/>
</dbReference>
<dbReference type="Gene3D" id="3.40.33.10">
    <property type="entry name" value="CAP"/>
    <property type="match status" value="1"/>
</dbReference>
<dbReference type="InterPro" id="IPR051487">
    <property type="entry name" value="Ser/Thr_Proteases_Immune/Dev"/>
</dbReference>
<dbReference type="PROSITE" id="PS50240">
    <property type="entry name" value="TRYPSIN_DOM"/>
    <property type="match status" value="1"/>
</dbReference>
<keyword evidence="6" id="KW-1185">Reference proteome</keyword>
<dbReference type="SUPFAM" id="SSF50494">
    <property type="entry name" value="Trypsin-like serine proteases"/>
    <property type="match status" value="1"/>
</dbReference>
<dbReference type="OrthoDB" id="43654at2759"/>
<dbReference type="SUPFAM" id="SSF55797">
    <property type="entry name" value="PR-1-like"/>
    <property type="match status" value="1"/>
</dbReference>
<evidence type="ECO:0000313" key="5">
    <source>
        <dbReference type="EMBL" id="CAH1798312.1"/>
    </source>
</evidence>